<evidence type="ECO:0000256" key="1">
    <source>
        <dbReference type="ARBA" id="ARBA00023125"/>
    </source>
</evidence>
<comment type="caution">
    <text evidence="2">The sequence shown here is derived from an EMBL/GenBank/DDBJ whole genome shotgun (WGS) entry which is preliminary data.</text>
</comment>
<dbReference type="AlphaFoldDB" id="E6PY11"/>
<dbReference type="Gene3D" id="2.40.50.140">
    <property type="entry name" value="Nucleic acid-binding proteins"/>
    <property type="match status" value="1"/>
</dbReference>
<dbReference type="GO" id="GO:0006260">
    <property type="term" value="P:DNA replication"/>
    <property type="evidence" value="ECO:0007669"/>
    <property type="project" value="InterPro"/>
</dbReference>
<dbReference type="Pfam" id="PF00436">
    <property type="entry name" value="SSB"/>
    <property type="match status" value="1"/>
</dbReference>
<dbReference type="PIRSF" id="PIRSF002070">
    <property type="entry name" value="SSB"/>
    <property type="match status" value="1"/>
</dbReference>
<reference evidence="2" key="1">
    <citation type="submission" date="2009-10" db="EMBL/GenBank/DDBJ databases">
        <title>Diversity of trophic interactions inside an arsenic-rich microbial ecosystem.</title>
        <authorList>
            <person name="Bertin P.N."/>
            <person name="Heinrich-Salmeron A."/>
            <person name="Pelletier E."/>
            <person name="Goulhen-Chollet F."/>
            <person name="Arsene-Ploetze F."/>
            <person name="Gallien S."/>
            <person name="Calteau A."/>
            <person name="Vallenet D."/>
            <person name="Casiot C."/>
            <person name="Chane-Woon-Ming B."/>
            <person name="Giloteaux L."/>
            <person name="Barakat M."/>
            <person name="Bonnefoy V."/>
            <person name="Bruneel O."/>
            <person name="Chandler M."/>
            <person name="Cleiss J."/>
            <person name="Duran R."/>
            <person name="Elbaz-Poulichet F."/>
            <person name="Fonknechten N."/>
            <person name="Lauga B."/>
            <person name="Mornico D."/>
            <person name="Ortet P."/>
            <person name="Schaeffer C."/>
            <person name="Siguier P."/>
            <person name="Alexander Thil Smith A."/>
            <person name="Van Dorsselaer A."/>
            <person name="Weissenbach J."/>
            <person name="Medigue C."/>
            <person name="Le Paslier D."/>
        </authorList>
    </citation>
    <scope>NUCLEOTIDE SEQUENCE</scope>
</reference>
<accession>E6PY11</accession>
<dbReference type="EMBL" id="CABN01000056">
    <property type="protein sequence ID" value="CBH99820.1"/>
    <property type="molecule type" value="Genomic_DNA"/>
</dbReference>
<dbReference type="NCBIfam" id="TIGR00621">
    <property type="entry name" value="ssb"/>
    <property type="match status" value="1"/>
</dbReference>
<dbReference type="GO" id="GO:0003697">
    <property type="term" value="F:single-stranded DNA binding"/>
    <property type="evidence" value="ECO:0007669"/>
    <property type="project" value="InterPro"/>
</dbReference>
<sequence>MSSYKNNVHLEGNLGKDAEKKSTPNGDVVNFSIAVNEQWEDKGGAEHKNTDWFQIQVWGLVTKFAATLKAGTPVIIEGKIKPETYTADGVEHKTFSIKADYIRKIDYSAPNEASESKAAKPAKKKAK</sequence>
<keyword evidence="1 2" id="KW-0238">DNA-binding</keyword>
<dbReference type="PANTHER" id="PTHR10302">
    <property type="entry name" value="SINGLE-STRANDED DNA-BINDING PROTEIN"/>
    <property type="match status" value="1"/>
</dbReference>
<dbReference type="CDD" id="cd04496">
    <property type="entry name" value="SSB_OBF"/>
    <property type="match status" value="1"/>
</dbReference>
<gene>
    <name evidence="2" type="ORF">CARN3_0776</name>
</gene>
<dbReference type="InterPro" id="IPR011344">
    <property type="entry name" value="ssDNA-bd"/>
</dbReference>
<dbReference type="SUPFAM" id="SSF50249">
    <property type="entry name" value="Nucleic acid-binding proteins"/>
    <property type="match status" value="1"/>
</dbReference>
<dbReference type="PROSITE" id="PS50935">
    <property type="entry name" value="SSB"/>
    <property type="match status" value="1"/>
</dbReference>
<organism evidence="2">
    <name type="scientific">mine drainage metagenome</name>
    <dbReference type="NCBI Taxonomy" id="410659"/>
    <lineage>
        <taxon>unclassified sequences</taxon>
        <taxon>metagenomes</taxon>
        <taxon>ecological metagenomes</taxon>
    </lineage>
</organism>
<evidence type="ECO:0000313" key="2">
    <source>
        <dbReference type="EMBL" id="CBH99820.1"/>
    </source>
</evidence>
<dbReference type="InterPro" id="IPR000424">
    <property type="entry name" value="Primosome_PriB/ssb"/>
</dbReference>
<name>E6PY11_9ZZZZ</name>
<dbReference type="GO" id="GO:0009295">
    <property type="term" value="C:nucleoid"/>
    <property type="evidence" value="ECO:0007669"/>
    <property type="project" value="TreeGrafter"/>
</dbReference>
<proteinExistence type="predicted"/>
<protein>
    <submittedName>
        <fullName evidence="2">Putative Single-stranded DNA-binding protein (SSB) (Helix-destabilizing protein)</fullName>
    </submittedName>
</protein>
<dbReference type="PANTHER" id="PTHR10302:SF0">
    <property type="entry name" value="SINGLE-STRANDED DNA-BINDING PROTEIN, MITOCHONDRIAL"/>
    <property type="match status" value="1"/>
</dbReference>
<dbReference type="InterPro" id="IPR012340">
    <property type="entry name" value="NA-bd_OB-fold"/>
</dbReference>